<dbReference type="InterPro" id="IPR019277">
    <property type="entry name" value="DUF2304"/>
</dbReference>
<accession>A0A6G8FHN0</accession>
<feature type="transmembrane region" description="Helical" evidence="1">
    <location>
        <begin position="6"/>
        <end position="23"/>
    </location>
</feature>
<sequence length="114" mass="12447">MIQIIVAIIVLAAIALVLFLVFSRRLLVKYAALWIGVAVVMLILFSVPSLVDGIAKSFGFQVTSNFLFFAAIALLLAIALYLSVAVTDAARREQRLAEELALLAERVDQLEQGK</sequence>
<keyword evidence="1" id="KW-0472">Membrane</keyword>
<feature type="transmembrane region" description="Helical" evidence="1">
    <location>
        <begin position="30"/>
        <end position="51"/>
    </location>
</feature>
<feature type="transmembrane region" description="Helical" evidence="1">
    <location>
        <begin position="66"/>
        <end position="86"/>
    </location>
</feature>
<protein>
    <submittedName>
        <fullName evidence="2">DUF2304 domain-containing protein</fullName>
    </submittedName>
</protein>
<evidence type="ECO:0000256" key="1">
    <source>
        <dbReference type="SAM" id="Phobius"/>
    </source>
</evidence>
<evidence type="ECO:0000313" key="2">
    <source>
        <dbReference type="EMBL" id="QIM15861.1"/>
    </source>
</evidence>
<proteinExistence type="predicted"/>
<gene>
    <name evidence="2" type="ORF">G7067_04635</name>
</gene>
<evidence type="ECO:0000313" key="3">
    <source>
        <dbReference type="Proteomes" id="UP000501387"/>
    </source>
</evidence>
<dbReference type="Proteomes" id="UP000501387">
    <property type="component" value="Chromosome"/>
</dbReference>
<keyword evidence="1" id="KW-0812">Transmembrane</keyword>
<dbReference type="Pfam" id="PF10066">
    <property type="entry name" value="DUF2304"/>
    <property type="match status" value="1"/>
</dbReference>
<reference evidence="2 3" key="1">
    <citation type="submission" date="2020-03" db="EMBL/GenBank/DDBJ databases">
        <title>Leucobacter sp. nov., isolated from beetles.</title>
        <authorList>
            <person name="Hyun D.-W."/>
            <person name="Bae J.-W."/>
        </authorList>
    </citation>
    <scope>NUCLEOTIDE SEQUENCE [LARGE SCALE GENOMIC DNA]</scope>
    <source>
        <strain evidence="2 3">HDW9B</strain>
    </source>
</reference>
<dbReference type="EMBL" id="CP049934">
    <property type="protein sequence ID" value="QIM15861.1"/>
    <property type="molecule type" value="Genomic_DNA"/>
</dbReference>
<dbReference type="KEGG" id="lins:G7067_04635"/>
<dbReference type="RefSeq" id="WP_166322326.1">
    <property type="nucleotide sequence ID" value="NZ_CP049934.1"/>
</dbReference>
<organism evidence="2 3">
    <name type="scientific">Leucobacter insecticola</name>
    <dbReference type="NCBI Taxonomy" id="2714934"/>
    <lineage>
        <taxon>Bacteria</taxon>
        <taxon>Bacillati</taxon>
        <taxon>Actinomycetota</taxon>
        <taxon>Actinomycetes</taxon>
        <taxon>Micrococcales</taxon>
        <taxon>Microbacteriaceae</taxon>
        <taxon>Leucobacter</taxon>
    </lineage>
</organism>
<keyword evidence="3" id="KW-1185">Reference proteome</keyword>
<name>A0A6G8FHN0_9MICO</name>
<dbReference type="AlphaFoldDB" id="A0A6G8FHN0"/>
<keyword evidence="1" id="KW-1133">Transmembrane helix</keyword>